<evidence type="ECO:0000313" key="3">
    <source>
        <dbReference type="Proteomes" id="UP000770717"/>
    </source>
</evidence>
<name>A0A8J6BGV9_ELECQ</name>
<dbReference type="GO" id="GO:0010824">
    <property type="term" value="P:regulation of centrosome duplication"/>
    <property type="evidence" value="ECO:0007669"/>
    <property type="project" value="TreeGrafter"/>
</dbReference>
<keyword evidence="1" id="KW-0175">Coiled coil</keyword>
<dbReference type="InterPro" id="IPR030465">
    <property type="entry name" value="CEP131"/>
</dbReference>
<keyword evidence="3" id="KW-1185">Reference proteome</keyword>
<dbReference type="PANTHER" id="PTHR31540:SF1">
    <property type="entry name" value="CENTROSOMAL PROTEIN OF 131 KDA"/>
    <property type="match status" value="1"/>
</dbReference>
<comment type="caution">
    <text evidence="2">The sequence shown here is derived from an EMBL/GenBank/DDBJ whole genome shotgun (WGS) entry which is preliminary data.</text>
</comment>
<evidence type="ECO:0000256" key="1">
    <source>
        <dbReference type="SAM" id="Coils"/>
    </source>
</evidence>
<evidence type="ECO:0000313" key="2">
    <source>
        <dbReference type="EMBL" id="KAG9462348.1"/>
    </source>
</evidence>
<dbReference type="AlphaFoldDB" id="A0A8J6BGV9"/>
<dbReference type="Proteomes" id="UP000770717">
    <property type="component" value="Unassembled WGS sequence"/>
</dbReference>
<sequence>MFKYLLEIECFFCYAFQEGWLLTRERELKEEVRKGRDKEIELVIQRLEAEMSVARDECERAAENRIKRVREKYESELQDLERSEKKSHERSNQLKERVAELEGEQIRLQGLLKQRELEVEDLRKITDRLNEERSCLSDVIRQEFADRLVTTEEENKRLKIDASEAQARHRLELERVTREKEEELEEVHKRVKSAIVKKEETVNSLRKQCEVSE</sequence>
<protein>
    <submittedName>
        <fullName evidence="2">Uncharacterized protein</fullName>
    </submittedName>
</protein>
<accession>A0A8J6BGV9</accession>
<dbReference type="GO" id="GO:0035735">
    <property type="term" value="P:intraciliary transport involved in cilium assembly"/>
    <property type="evidence" value="ECO:0007669"/>
    <property type="project" value="InterPro"/>
</dbReference>
<dbReference type="PANTHER" id="PTHR31540">
    <property type="entry name" value="CENTROSOMAL PROTEIN OF 131 KDA"/>
    <property type="match status" value="1"/>
</dbReference>
<gene>
    <name evidence="2" type="ORF">GDO78_014295</name>
</gene>
<organism evidence="2 3">
    <name type="scientific">Eleutherodactylus coqui</name>
    <name type="common">Puerto Rican coqui</name>
    <dbReference type="NCBI Taxonomy" id="57060"/>
    <lineage>
        <taxon>Eukaryota</taxon>
        <taxon>Metazoa</taxon>
        <taxon>Chordata</taxon>
        <taxon>Craniata</taxon>
        <taxon>Vertebrata</taxon>
        <taxon>Euteleostomi</taxon>
        <taxon>Amphibia</taxon>
        <taxon>Batrachia</taxon>
        <taxon>Anura</taxon>
        <taxon>Neobatrachia</taxon>
        <taxon>Hyloidea</taxon>
        <taxon>Eleutherodactylidae</taxon>
        <taxon>Eleutherodactylinae</taxon>
        <taxon>Eleutherodactylus</taxon>
        <taxon>Eleutherodactylus</taxon>
    </lineage>
</organism>
<proteinExistence type="predicted"/>
<dbReference type="GO" id="GO:0005929">
    <property type="term" value="C:cilium"/>
    <property type="evidence" value="ECO:0007669"/>
    <property type="project" value="GOC"/>
</dbReference>
<dbReference type="OrthoDB" id="197735at2759"/>
<feature type="coiled-coil region" evidence="1">
    <location>
        <begin position="37"/>
        <end position="208"/>
    </location>
</feature>
<reference evidence="2" key="1">
    <citation type="thesis" date="2020" institute="ProQuest LLC" country="789 East Eisenhower Parkway, Ann Arbor, MI, USA">
        <title>Comparative Genomics and Chromosome Evolution.</title>
        <authorList>
            <person name="Mudd A.B."/>
        </authorList>
    </citation>
    <scope>NUCLEOTIDE SEQUENCE</scope>
    <source>
        <strain evidence="2">HN-11 Male</strain>
        <tissue evidence="2">Kidney and liver</tissue>
    </source>
</reference>
<dbReference type="EMBL" id="WNTK01011863">
    <property type="protein sequence ID" value="KAG9462348.1"/>
    <property type="molecule type" value="Genomic_DNA"/>
</dbReference>
<dbReference type="GO" id="GO:0034451">
    <property type="term" value="C:centriolar satellite"/>
    <property type="evidence" value="ECO:0007669"/>
    <property type="project" value="TreeGrafter"/>
</dbReference>